<evidence type="ECO:0000259" key="1">
    <source>
        <dbReference type="Pfam" id="PF00534"/>
    </source>
</evidence>
<protein>
    <recommendedName>
        <fullName evidence="1">Glycosyl transferase family 1 domain-containing protein</fullName>
    </recommendedName>
</protein>
<proteinExistence type="predicted"/>
<sequence>MKDRAKKINYCTHSNLNDLSFGGSNNDNKFIVSIPSKFKINKVFPNRNKDNSVSILNSLKMVLKLVALSTKLHQIFVIRGTRPGFIPILLKKFMKHKVVLNMGCTPFSTIERRAFYKNLSYKIKNNILTKIFLKLEFQFEKLLVRKADIIFVENVQARMIVSKFGGDSSKFVLIPYYVQKYFLTTKNIPYELKNGDPLIIGYTGRFHKYDKLEPLIDAIKILKEKGFPIILKLIGDGPTKIENQKKVMYLDLKDEIIFLGSQKHQNVSKIIDTEHVLVLPMVKNICPSTIPIKMLEGVIKGKIILTNNSGNIKSLFNPYYDLVLEDFSDPNLIAEKLVEISNNYEKFHINAQELRDRHLQKHNQTFF</sequence>
<comment type="caution">
    <text evidence="2">The sequence shown here is derived from an EMBL/GenBank/DDBJ whole genome shotgun (WGS) entry which is preliminary data.</text>
</comment>
<feature type="domain" description="Glycosyl transferase family 1" evidence="1">
    <location>
        <begin position="190"/>
        <end position="346"/>
    </location>
</feature>
<dbReference type="AlphaFoldDB" id="A0A0F9Q593"/>
<dbReference type="CDD" id="cd03801">
    <property type="entry name" value="GT4_PimA-like"/>
    <property type="match status" value="1"/>
</dbReference>
<organism evidence="2">
    <name type="scientific">marine sediment metagenome</name>
    <dbReference type="NCBI Taxonomy" id="412755"/>
    <lineage>
        <taxon>unclassified sequences</taxon>
        <taxon>metagenomes</taxon>
        <taxon>ecological metagenomes</taxon>
    </lineage>
</organism>
<name>A0A0F9Q593_9ZZZZ</name>
<evidence type="ECO:0000313" key="2">
    <source>
        <dbReference type="EMBL" id="KKN08411.1"/>
    </source>
</evidence>
<dbReference type="InterPro" id="IPR001296">
    <property type="entry name" value="Glyco_trans_1"/>
</dbReference>
<dbReference type="Gene3D" id="3.40.50.2000">
    <property type="entry name" value="Glycogen Phosphorylase B"/>
    <property type="match status" value="2"/>
</dbReference>
<dbReference type="EMBL" id="LAZR01004460">
    <property type="protein sequence ID" value="KKN08411.1"/>
    <property type="molecule type" value="Genomic_DNA"/>
</dbReference>
<dbReference type="Pfam" id="PF00534">
    <property type="entry name" value="Glycos_transf_1"/>
    <property type="match status" value="1"/>
</dbReference>
<reference evidence="2" key="1">
    <citation type="journal article" date="2015" name="Nature">
        <title>Complex archaea that bridge the gap between prokaryotes and eukaryotes.</title>
        <authorList>
            <person name="Spang A."/>
            <person name="Saw J.H."/>
            <person name="Jorgensen S.L."/>
            <person name="Zaremba-Niedzwiedzka K."/>
            <person name="Martijn J."/>
            <person name="Lind A.E."/>
            <person name="van Eijk R."/>
            <person name="Schleper C."/>
            <person name="Guy L."/>
            <person name="Ettema T.J."/>
        </authorList>
    </citation>
    <scope>NUCLEOTIDE SEQUENCE</scope>
</reference>
<gene>
    <name evidence="2" type="ORF">LCGC14_1056910</name>
</gene>
<dbReference type="SUPFAM" id="SSF53756">
    <property type="entry name" value="UDP-Glycosyltransferase/glycogen phosphorylase"/>
    <property type="match status" value="1"/>
</dbReference>
<feature type="non-terminal residue" evidence="2">
    <location>
        <position position="367"/>
    </location>
</feature>
<dbReference type="GO" id="GO:0016757">
    <property type="term" value="F:glycosyltransferase activity"/>
    <property type="evidence" value="ECO:0007669"/>
    <property type="project" value="InterPro"/>
</dbReference>
<accession>A0A0F9Q593</accession>